<proteinExistence type="predicted"/>
<organism evidence="1">
    <name type="scientific">viral metagenome</name>
    <dbReference type="NCBI Taxonomy" id="1070528"/>
    <lineage>
        <taxon>unclassified sequences</taxon>
        <taxon>metagenomes</taxon>
        <taxon>organismal metagenomes</taxon>
    </lineage>
</organism>
<name>A0A6M3KTQ1_9ZZZZ</name>
<gene>
    <name evidence="1" type="ORF">MM415B02220_0013</name>
</gene>
<reference evidence="1" key="1">
    <citation type="submission" date="2020-03" db="EMBL/GenBank/DDBJ databases">
        <title>The deep terrestrial virosphere.</title>
        <authorList>
            <person name="Holmfeldt K."/>
            <person name="Nilsson E."/>
            <person name="Simone D."/>
            <person name="Lopez-Fernandez M."/>
            <person name="Wu X."/>
            <person name="de Brujin I."/>
            <person name="Lundin D."/>
            <person name="Andersson A."/>
            <person name="Bertilsson S."/>
            <person name="Dopson M."/>
        </authorList>
    </citation>
    <scope>NUCLEOTIDE SEQUENCE</scope>
    <source>
        <strain evidence="1">MM415B02220</strain>
    </source>
</reference>
<accession>A0A6M3KTQ1</accession>
<dbReference type="EMBL" id="MT142575">
    <property type="protein sequence ID" value="QJA85457.1"/>
    <property type="molecule type" value="Genomic_DNA"/>
</dbReference>
<evidence type="ECO:0008006" key="2">
    <source>
        <dbReference type="Google" id="ProtNLM"/>
    </source>
</evidence>
<dbReference type="AlphaFoldDB" id="A0A6M3KTQ1"/>
<sequence>MIDKIQDIAIVIRSNFKLEDQGIEFITDNESTQQVGIMRRPKDYKVKDHIHLKQPGRKAVYTQEALLVRSGQIRVDLFKEDEFGIKFAKSVTLEKGDIICLLSGGHGITFLEESEILEIKQGPYTPDKDKEFI</sequence>
<protein>
    <recommendedName>
        <fullName evidence="2">Mannose-6-phosphate isomerase</fullName>
    </recommendedName>
</protein>
<evidence type="ECO:0000313" key="1">
    <source>
        <dbReference type="EMBL" id="QJA85457.1"/>
    </source>
</evidence>